<evidence type="ECO:0000313" key="2">
    <source>
        <dbReference type="Proteomes" id="UP000004277"/>
    </source>
</evidence>
<comment type="caution">
    <text evidence="1">The sequence shown here is derived from an EMBL/GenBank/DDBJ whole genome shotgun (WGS) entry which is preliminary data.</text>
</comment>
<organism evidence="1 2">
    <name type="scientific">Imbroritus primus</name>
    <dbReference type="NCBI Taxonomy" id="3058603"/>
    <lineage>
        <taxon>Bacteria</taxon>
        <taxon>Pseudomonadati</taxon>
        <taxon>Pseudomonadota</taxon>
        <taxon>Betaproteobacteria</taxon>
        <taxon>Burkholderiales</taxon>
        <taxon>Burkholderiaceae</taxon>
        <taxon>Imbroritus</taxon>
    </lineage>
</organism>
<keyword evidence="2" id="KW-1185">Reference proteome</keyword>
<protein>
    <submittedName>
        <fullName evidence="1">UDP-2,3-diacylglucosamine diphosphatase</fullName>
        <ecNumber evidence="1">3.6.1.54</ecNumber>
    </submittedName>
</protein>
<evidence type="ECO:0000313" key="1">
    <source>
        <dbReference type="EMBL" id="TMS59651.1"/>
    </source>
</evidence>
<sequence>MTPAPLVLPGPVLFISDLHLTPAMPRTLAAFERFLDSAVDDARALVILGDFFEFWVGDDERHDPFNQRVIALLRQASERGLALYLMHGNRDFLLGRTFARDAGLTLLPDPVCIEAEGHRVLLSHGDIMCTDDIPYMRFRHWTRKPWVQRLFLALPLAWRLKIARRLRADSEAGRAGGMRMQGDVTTVGVDAMLKPGTGQTLIHGHTHRPRRHDEAGGERWVLSDWDFDGPLVRADALRLDARGLQRVPLAERLRAK</sequence>
<keyword evidence="1" id="KW-0378">Hydrolase</keyword>
<accession>A0ACD3STV2</accession>
<reference evidence="1" key="1">
    <citation type="submission" date="2019-05" db="EMBL/GenBank/DDBJ databases">
        <title>Revised genome assembly of Burkholderiaceae (previously Ralstonia) sp. PBA.</title>
        <authorList>
            <person name="Gan H.M."/>
        </authorList>
    </citation>
    <scope>NUCLEOTIDE SEQUENCE</scope>
    <source>
        <strain evidence="1">PBA</strain>
    </source>
</reference>
<gene>
    <name evidence="1" type="ORF">MW7_001265</name>
</gene>
<dbReference type="Proteomes" id="UP000004277">
    <property type="component" value="Unassembled WGS sequence"/>
</dbReference>
<name>A0ACD3STV2_9BURK</name>
<proteinExistence type="predicted"/>
<dbReference type="EMBL" id="AKCV02000006">
    <property type="protein sequence ID" value="TMS59651.1"/>
    <property type="molecule type" value="Genomic_DNA"/>
</dbReference>
<dbReference type="EC" id="3.6.1.54" evidence="1"/>